<feature type="transmembrane region" description="Helical" evidence="1">
    <location>
        <begin position="149"/>
        <end position="169"/>
    </location>
</feature>
<keyword evidence="3" id="KW-1185">Reference proteome</keyword>
<feature type="transmembrane region" description="Helical" evidence="1">
    <location>
        <begin position="119"/>
        <end position="137"/>
    </location>
</feature>
<feature type="transmembrane region" description="Helical" evidence="1">
    <location>
        <begin position="308"/>
        <end position="327"/>
    </location>
</feature>
<keyword evidence="1" id="KW-0472">Membrane</keyword>
<feature type="transmembrane region" description="Helical" evidence="1">
    <location>
        <begin position="278"/>
        <end position="296"/>
    </location>
</feature>
<reference evidence="2 3" key="1">
    <citation type="submission" date="2014-08" db="EMBL/GenBank/DDBJ databases">
        <title>Porphyromonas gulae strain:COT-052_OH3439 Genome sequencing.</title>
        <authorList>
            <person name="Wallis C."/>
            <person name="Deusch O."/>
            <person name="O'Flynn C."/>
            <person name="Davis I."/>
            <person name="Jospin G."/>
            <person name="Darling A.E."/>
            <person name="Coil D.A."/>
            <person name="Alexiev A."/>
            <person name="Horsfall A."/>
            <person name="Kirkwood N."/>
            <person name="Harris S."/>
            <person name="Eisen J.A."/>
        </authorList>
    </citation>
    <scope>NUCLEOTIDE SEQUENCE [LARGE SCALE GENOMIC DNA]</scope>
    <source>
        <strain evidence="3">COT-052 OH3439</strain>
    </source>
</reference>
<organism evidence="2 3">
    <name type="scientific">Porphyromonas gulae</name>
    <dbReference type="NCBI Taxonomy" id="111105"/>
    <lineage>
        <taxon>Bacteria</taxon>
        <taxon>Pseudomonadati</taxon>
        <taxon>Bacteroidota</taxon>
        <taxon>Bacteroidia</taxon>
        <taxon>Bacteroidales</taxon>
        <taxon>Porphyromonadaceae</taxon>
        <taxon>Porphyromonas</taxon>
    </lineage>
</organism>
<proteinExistence type="predicted"/>
<dbReference type="Proteomes" id="UP000030146">
    <property type="component" value="Unassembled WGS sequence"/>
</dbReference>
<feature type="transmembrane region" description="Helical" evidence="1">
    <location>
        <begin position="392"/>
        <end position="412"/>
    </location>
</feature>
<name>A0A0A2EXC4_9PORP</name>
<evidence type="ECO:0000313" key="3">
    <source>
        <dbReference type="Proteomes" id="UP000030146"/>
    </source>
</evidence>
<evidence type="ECO:0000313" key="2">
    <source>
        <dbReference type="EMBL" id="KGN83588.1"/>
    </source>
</evidence>
<feature type="transmembrane region" description="Helical" evidence="1">
    <location>
        <begin position="363"/>
        <end position="380"/>
    </location>
</feature>
<feature type="transmembrane region" description="Helical" evidence="1">
    <location>
        <begin position="6"/>
        <end position="25"/>
    </location>
</feature>
<gene>
    <name evidence="2" type="ORF">HR15_12035</name>
</gene>
<accession>A0A0A2EXC4</accession>
<keyword evidence="1" id="KW-0812">Transmembrane</keyword>
<evidence type="ECO:0000256" key="1">
    <source>
        <dbReference type="SAM" id="Phobius"/>
    </source>
</evidence>
<feature type="transmembrane region" description="Helical" evidence="1">
    <location>
        <begin position="32"/>
        <end position="49"/>
    </location>
</feature>
<feature type="transmembrane region" description="Helical" evidence="1">
    <location>
        <begin position="199"/>
        <end position="226"/>
    </location>
</feature>
<feature type="transmembrane region" description="Helical" evidence="1">
    <location>
        <begin position="175"/>
        <end position="192"/>
    </location>
</feature>
<dbReference type="AlphaFoldDB" id="A0A0A2EXC4"/>
<dbReference type="PATRIC" id="fig|111105.18.peg.318"/>
<comment type="caution">
    <text evidence="2">The sequence shown here is derived from an EMBL/GenBank/DDBJ whole genome shotgun (WGS) entry which is preliminary data.</text>
</comment>
<feature type="transmembrane region" description="Helical" evidence="1">
    <location>
        <begin position="238"/>
        <end position="257"/>
    </location>
</feature>
<evidence type="ECO:0008006" key="4">
    <source>
        <dbReference type="Google" id="ProtNLM"/>
    </source>
</evidence>
<feature type="transmembrane region" description="Helical" evidence="1">
    <location>
        <begin position="339"/>
        <end position="357"/>
    </location>
</feature>
<protein>
    <recommendedName>
        <fullName evidence="4">Glycosyltransferase RgtA/B/C/D-like domain-containing protein</fullName>
    </recommendedName>
</protein>
<sequence length="418" mass="47601">MSSGMLILTHLISLSYFASIAFLISVSGKKNFLLWGAGIAFSVFWLIQLKEIYLFELGDFFGAGVDVRYYEQVAVSNINTGIQDFIQVLQRDISVDDWGFFSLMYLAYSFAGSPEGGRILMMIANTLAVLLSAMYLYRMLKILGLMPQTILFVVSIFLLSPFNFVITSVGLKENFFVLLIVLSLHSTIKFGSNKRRKHLFLAFLYAGLCFFFRPPVAGMLLITSITAAIITERNKNRVLRWGVVLVVLALPFFDIVIQKAFGLSLGHVLSVTNYRFRNIGSAQTGWTINFIGALIGPFPNFTRSDIYGIYYSGVLLLKSFLGPFFYIGLYRAWKQKNVAYIPLMLYWLLNGSMYVLGGISLDYRYQITVFPAWLCFAAFGMDWYRMNKGRKVYYFILLYSLLVLLVIMFYNLRGLAND</sequence>
<keyword evidence="1" id="KW-1133">Transmembrane helix</keyword>
<dbReference type="EMBL" id="JRAK01000163">
    <property type="protein sequence ID" value="KGN83588.1"/>
    <property type="molecule type" value="Genomic_DNA"/>
</dbReference>